<evidence type="ECO:0000313" key="2">
    <source>
        <dbReference type="EMBL" id="RED47052.1"/>
    </source>
</evidence>
<evidence type="ECO:0000256" key="1">
    <source>
        <dbReference type="SAM" id="Phobius"/>
    </source>
</evidence>
<proteinExistence type="predicted"/>
<comment type="caution">
    <text evidence="2">The sequence shown here is derived from an EMBL/GenBank/DDBJ whole genome shotgun (WGS) entry which is preliminary data.</text>
</comment>
<organism evidence="2 3">
    <name type="scientific">Winogradskyella eximia</name>
    <dbReference type="NCBI Taxonomy" id="262006"/>
    <lineage>
        <taxon>Bacteria</taxon>
        <taxon>Pseudomonadati</taxon>
        <taxon>Bacteroidota</taxon>
        <taxon>Flavobacteriia</taxon>
        <taxon>Flavobacteriales</taxon>
        <taxon>Flavobacteriaceae</taxon>
        <taxon>Winogradskyella</taxon>
    </lineage>
</organism>
<keyword evidence="1" id="KW-1133">Transmembrane helix</keyword>
<dbReference type="AlphaFoldDB" id="A0A3D9HC43"/>
<keyword evidence="1" id="KW-0812">Transmembrane</keyword>
<sequence length="58" mass="7098">MKASIMVIVVTIISIFYVVKSWYLSTFAHFINDWYNIEVFLRRYIVNYLLNLYFSYTD</sequence>
<gene>
    <name evidence="2" type="ORF">DFQ10_101831</name>
</gene>
<reference evidence="2 3" key="1">
    <citation type="submission" date="2018-07" db="EMBL/GenBank/DDBJ databases">
        <title>Genomic Encyclopedia of Type Strains, Phase III (KMG-III): the genomes of soil and plant-associated and newly described type strains.</title>
        <authorList>
            <person name="Whitman W."/>
        </authorList>
    </citation>
    <scope>NUCLEOTIDE SEQUENCE [LARGE SCALE GENOMIC DNA]</scope>
    <source>
        <strain evidence="2 3">CECT 7946</strain>
    </source>
</reference>
<name>A0A3D9HC43_9FLAO</name>
<feature type="transmembrane region" description="Helical" evidence="1">
    <location>
        <begin position="5"/>
        <end position="24"/>
    </location>
</feature>
<keyword evidence="1" id="KW-0472">Membrane</keyword>
<evidence type="ECO:0000313" key="3">
    <source>
        <dbReference type="Proteomes" id="UP000256980"/>
    </source>
</evidence>
<protein>
    <submittedName>
        <fullName evidence="2">Uncharacterized protein</fullName>
    </submittedName>
</protein>
<dbReference type="EMBL" id="QRDV01000001">
    <property type="protein sequence ID" value="RED47052.1"/>
    <property type="molecule type" value="Genomic_DNA"/>
</dbReference>
<accession>A0A3D9HC43</accession>
<keyword evidence="3" id="KW-1185">Reference proteome</keyword>
<dbReference type="Proteomes" id="UP000256980">
    <property type="component" value="Unassembled WGS sequence"/>
</dbReference>